<dbReference type="Proteomes" id="UP000473014">
    <property type="component" value="Unassembled WGS sequence"/>
</dbReference>
<name>A0A6G2BHN0_9ACTN</name>
<keyword evidence="4" id="KW-1185">Reference proteome</keyword>
<keyword evidence="2" id="KW-1133">Transmembrane helix</keyword>
<evidence type="ECO:0000256" key="2">
    <source>
        <dbReference type="SAM" id="Phobius"/>
    </source>
</evidence>
<feature type="region of interest" description="Disordered" evidence="1">
    <location>
        <begin position="87"/>
        <end position="107"/>
    </location>
</feature>
<dbReference type="AlphaFoldDB" id="A0A6G2BHN0"/>
<proteinExistence type="predicted"/>
<sequence>MRIPGRSRTGTEPVTARSALGLRLLLSVLYTPVFLAATVFFAVWASRAEPDEAPGPDSLRTVAWICAALAVLGLIDLVVVLLRRRGERARRREGPSGREDDEGWRGP</sequence>
<keyword evidence="2" id="KW-0812">Transmembrane</keyword>
<keyword evidence="2" id="KW-0472">Membrane</keyword>
<dbReference type="InterPro" id="IPR045924">
    <property type="entry name" value="DUF6343"/>
</dbReference>
<gene>
    <name evidence="3" type="ORF">F0L17_22270</name>
</gene>
<reference evidence="3 4" key="1">
    <citation type="submission" date="2019-11" db="EMBL/GenBank/DDBJ databases">
        <authorList>
            <person name="Yuan L."/>
        </authorList>
    </citation>
    <scope>NUCLEOTIDE SEQUENCE [LARGE SCALE GENOMIC DNA]</scope>
    <source>
        <strain evidence="3 4">TRM43335</strain>
    </source>
</reference>
<organism evidence="3 4">
    <name type="scientific">Streptomyces taklimakanensis</name>
    <dbReference type="NCBI Taxonomy" id="2569853"/>
    <lineage>
        <taxon>Bacteria</taxon>
        <taxon>Bacillati</taxon>
        <taxon>Actinomycetota</taxon>
        <taxon>Actinomycetes</taxon>
        <taxon>Kitasatosporales</taxon>
        <taxon>Streptomycetaceae</taxon>
        <taxon>Streptomyces</taxon>
    </lineage>
</organism>
<dbReference type="EMBL" id="WIXO01000001">
    <property type="protein sequence ID" value="MTE21791.1"/>
    <property type="molecule type" value="Genomic_DNA"/>
</dbReference>
<evidence type="ECO:0000256" key="1">
    <source>
        <dbReference type="SAM" id="MobiDB-lite"/>
    </source>
</evidence>
<comment type="caution">
    <text evidence="3">The sequence shown here is derived from an EMBL/GenBank/DDBJ whole genome shotgun (WGS) entry which is preliminary data.</text>
</comment>
<evidence type="ECO:0000313" key="3">
    <source>
        <dbReference type="EMBL" id="MTE21791.1"/>
    </source>
</evidence>
<feature type="transmembrane region" description="Helical" evidence="2">
    <location>
        <begin position="62"/>
        <end position="82"/>
    </location>
</feature>
<feature type="transmembrane region" description="Helical" evidence="2">
    <location>
        <begin position="20"/>
        <end position="42"/>
    </location>
</feature>
<dbReference type="RefSeq" id="WP_155072452.1">
    <property type="nucleotide sequence ID" value="NZ_WIXO01000001.1"/>
</dbReference>
<protein>
    <submittedName>
        <fullName evidence="3">Uncharacterized protein</fullName>
    </submittedName>
</protein>
<dbReference type="Pfam" id="PF19870">
    <property type="entry name" value="DUF6343"/>
    <property type="match status" value="1"/>
</dbReference>
<evidence type="ECO:0000313" key="4">
    <source>
        <dbReference type="Proteomes" id="UP000473014"/>
    </source>
</evidence>
<dbReference type="OrthoDB" id="4332346at2"/>
<accession>A0A6G2BHN0</accession>